<gene>
    <name evidence="1" type="ORF">KME60_21625</name>
</gene>
<evidence type="ECO:0000313" key="2">
    <source>
        <dbReference type="Proteomes" id="UP000729701"/>
    </source>
</evidence>
<comment type="caution">
    <text evidence="1">The sequence shown here is derived from an EMBL/GenBank/DDBJ whole genome shotgun (WGS) entry which is preliminary data.</text>
</comment>
<dbReference type="Proteomes" id="UP000729701">
    <property type="component" value="Unassembled WGS sequence"/>
</dbReference>
<dbReference type="EMBL" id="JAHHGZ010000025">
    <property type="protein sequence ID" value="MBW4669938.1"/>
    <property type="molecule type" value="Genomic_DNA"/>
</dbReference>
<accession>A0A951QRN7</accession>
<name>A0A951QRN7_9CYAN</name>
<sequence length="179" mass="19988">MNSDHLQSILADSPVGTVLPAIAQLNLPDWWLAGGAVRNTVWRAIFGEDCGLVINDFDIAFFDAVGERSQELAAKSSLTLQFPNYQFDVKNQASFARWRTGRQTFTSTEDGITNWLHTATATGVRLDAQMQWEFFTPYGLDDLFNGIIRPTPAHIDNPDADNKAAGFLQRCPRLQLVEK</sequence>
<reference evidence="1" key="2">
    <citation type="journal article" date="2022" name="Microbiol. Resour. Announc.">
        <title>Metagenome Sequencing to Explore Phylogenomics of Terrestrial Cyanobacteria.</title>
        <authorList>
            <person name="Ward R.D."/>
            <person name="Stajich J.E."/>
            <person name="Johansen J.R."/>
            <person name="Huntemann M."/>
            <person name="Clum A."/>
            <person name="Foster B."/>
            <person name="Foster B."/>
            <person name="Roux S."/>
            <person name="Palaniappan K."/>
            <person name="Varghese N."/>
            <person name="Mukherjee S."/>
            <person name="Reddy T.B.K."/>
            <person name="Daum C."/>
            <person name="Copeland A."/>
            <person name="Chen I.A."/>
            <person name="Ivanova N.N."/>
            <person name="Kyrpides N.C."/>
            <person name="Shapiro N."/>
            <person name="Eloe-Fadrosh E.A."/>
            <person name="Pietrasiak N."/>
        </authorList>
    </citation>
    <scope>NUCLEOTIDE SEQUENCE</scope>
    <source>
        <strain evidence="1">GSE-NOS-MK-12-04C</strain>
    </source>
</reference>
<dbReference type="AlphaFoldDB" id="A0A951QRN7"/>
<protein>
    <submittedName>
        <fullName evidence="1">Nucleotidyltransferase family protein</fullName>
    </submittedName>
</protein>
<proteinExistence type="predicted"/>
<evidence type="ECO:0000313" key="1">
    <source>
        <dbReference type="EMBL" id="MBW4669938.1"/>
    </source>
</evidence>
<dbReference type="InterPro" id="IPR009267">
    <property type="entry name" value="NTP_transf_6"/>
</dbReference>
<dbReference type="PANTHER" id="PTHR39166:SF1">
    <property type="entry name" value="BLL1166 PROTEIN"/>
    <property type="match status" value="1"/>
</dbReference>
<dbReference type="Pfam" id="PF06042">
    <property type="entry name" value="NTP_transf_6"/>
    <property type="match status" value="1"/>
</dbReference>
<dbReference type="PANTHER" id="PTHR39166">
    <property type="entry name" value="BLL1166 PROTEIN"/>
    <property type="match status" value="1"/>
</dbReference>
<organism evidence="1 2">
    <name type="scientific">Cyanomargarita calcarea GSE-NOS-MK-12-04C</name>
    <dbReference type="NCBI Taxonomy" id="2839659"/>
    <lineage>
        <taxon>Bacteria</taxon>
        <taxon>Bacillati</taxon>
        <taxon>Cyanobacteriota</taxon>
        <taxon>Cyanophyceae</taxon>
        <taxon>Nostocales</taxon>
        <taxon>Cyanomargaritaceae</taxon>
        <taxon>Cyanomargarita</taxon>
    </lineage>
</organism>
<reference evidence="1" key="1">
    <citation type="submission" date="2021-05" db="EMBL/GenBank/DDBJ databases">
        <authorList>
            <person name="Pietrasiak N."/>
            <person name="Ward R."/>
            <person name="Stajich J.E."/>
            <person name="Kurbessoian T."/>
        </authorList>
    </citation>
    <scope>NUCLEOTIDE SEQUENCE</scope>
    <source>
        <strain evidence="1">GSE-NOS-MK-12-04C</strain>
    </source>
</reference>